<evidence type="ECO:0000313" key="19">
    <source>
        <dbReference type="EMBL" id="MCE2596178.1"/>
    </source>
</evidence>
<protein>
    <recommendedName>
        <fullName evidence="13">8-oxo-dGTP diphosphatase</fullName>
        <ecNumber evidence="12">3.6.1.55</ecNumber>
    </recommendedName>
    <alternativeName>
        <fullName evidence="16">7,8-dihydro-8-oxoguanine-triphosphatase</fullName>
    </alternativeName>
    <alternativeName>
        <fullName evidence="15">Mutator protein MutT</fullName>
    </alternativeName>
    <alternativeName>
        <fullName evidence="14">dGTP pyrophosphohydrolase</fullName>
    </alternativeName>
</protein>
<keyword evidence="6" id="KW-0227">DNA damage</keyword>
<evidence type="ECO:0000256" key="10">
    <source>
        <dbReference type="ARBA" id="ARBA00035861"/>
    </source>
</evidence>
<sequence length="138" mass="15452">MKTHPCASFLLIKDGQVLLEKRSEHKACDPNLVAIPGGHLEAGESPEQGLLREIKEELGVQAQQFVHICSLYHPSTELQLIHYYAVLSWLGDIAAFEADAVYWRSFADAKYELDTDADKLALAEYLRLTGCGYTAVQW</sequence>
<dbReference type="InterPro" id="IPR000086">
    <property type="entry name" value="NUDIX_hydrolase_dom"/>
</dbReference>
<evidence type="ECO:0000256" key="17">
    <source>
        <dbReference type="RuleBase" id="RU003476"/>
    </source>
</evidence>
<name>A0ABS8WEQ5_9GAMM</name>
<feature type="domain" description="Nudix hydrolase" evidence="18">
    <location>
        <begin position="2"/>
        <end position="128"/>
    </location>
</feature>
<dbReference type="PROSITE" id="PS00893">
    <property type="entry name" value="NUDIX_BOX"/>
    <property type="match status" value="1"/>
</dbReference>
<dbReference type="InterPro" id="IPR020476">
    <property type="entry name" value="Nudix_hydrolase"/>
</dbReference>
<dbReference type="InterPro" id="IPR015797">
    <property type="entry name" value="NUDIX_hydrolase-like_dom_sf"/>
</dbReference>
<reference evidence="19 20" key="1">
    <citation type="journal article" date="2022" name="Environ. Microbiol. Rep.">
        <title>Eco-phylogenetic analyses reveal divergent evolution of vitamin B12 metabolism in the marine bacterial family 'Psychromonadaceae'.</title>
        <authorList>
            <person name="Jin X."/>
            <person name="Yang Y."/>
            <person name="Cao H."/>
            <person name="Gao B."/>
            <person name="Zhao Z."/>
        </authorList>
    </citation>
    <scope>NUCLEOTIDE SEQUENCE [LARGE SCALE GENOMIC DNA]</scope>
    <source>
        <strain evidence="19 20">MKS20</strain>
    </source>
</reference>
<comment type="caution">
    <text evidence="19">The sequence shown here is derived from an EMBL/GenBank/DDBJ whole genome shotgun (WGS) entry which is preliminary data.</text>
</comment>
<dbReference type="EMBL" id="JAIMJA010000016">
    <property type="protein sequence ID" value="MCE2596178.1"/>
    <property type="molecule type" value="Genomic_DNA"/>
</dbReference>
<evidence type="ECO:0000256" key="2">
    <source>
        <dbReference type="ARBA" id="ARBA00005582"/>
    </source>
</evidence>
<keyword evidence="5" id="KW-0479">Metal-binding</keyword>
<comment type="cofactor">
    <cofactor evidence="1">
        <name>Mg(2+)</name>
        <dbReference type="ChEBI" id="CHEBI:18420"/>
    </cofactor>
</comment>
<evidence type="ECO:0000256" key="4">
    <source>
        <dbReference type="ARBA" id="ARBA00022705"/>
    </source>
</evidence>
<dbReference type="Pfam" id="PF00293">
    <property type="entry name" value="NUDIX"/>
    <property type="match status" value="1"/>
</dbReference>
<dbReference type="RefSeq" id="WP_233053828.1">
    <property type="nucleotide sequence ID" value="NZ_JAIMJA010000016.1"/>
</dbReference>
<evidence type="ECO:0000256" key="14">
    <source>
        <dbReference type="ARBA" id="ARBA00041592"/>
    </source>
</evidence>
<proteinExistence type="inferred from homology"/>
<evidence type="ECO:0000313" key="20">
    <source>
        <dbReference type="Proteomes" id="UP001201273"/>
    </source>
</evidence>
<comment type="similarity">
    <text evidence="2 17">Belongs to the Nudix hydrolase family.</text>
</comment>
<evidence type="ECO:0000256" key="16">
    <source>
        <dbReference type="ARBA" id="ARBA00042798"/>
    </source>
</evidence>
<evidence type="ECO:0000256" key="1">
    <source>
        <dbReference type="ARBA" id="ARBA00001946"/>
    </source>
</evidence>
<evidence type="ECO:0000256" key="7">
    <source>
        <dbReference type="ARBA" id="ARBA00022801"/>
    </source>
</evidence>
<keyword evidence="20" id="KW-1185">Reference proteome</keyword>
<evidence type="ECO:0000256" key="11">
    <source>
        <dbReference type="ARBA" id="ARBA00036904"/>
    </source>
</evidence>
<keyword evidence="4" id="KW-0235">DNA replication</keyword>
<dbReference type="EC" id="3.6.1.55" evidence="12"/>
<evidence type="ECO:0000256" key="9">
    <source>
        <dbReference type="ARBA" id="ARBA00023204"/>
    </source>
</evidence>
<dbReference type="InterPro" id="IPR020084">
    <property type="entry name" value="NUDIX_hydrolase_CS"/>
</dbReference>
<dbReference type="InterPro" id="IPR047127">
    <property type="entry name" value="MutT-like"/>
</dbReference>
<evidence type="ECO:0000256" key="6">
    <source>
        <dbReference type="ARBA" id="ARBA00022763"/>
    </source>
</evidence>
<keyword evidence="3" id="KW-0515">Mutator protein</keyword>
<gene>
    <name evidence="19" type="ORF">K6Y31_15295</name>
</gene>
<evidence type="ECO:0000259" key="18">
    <source>
        <dbReference type="PROSITE" id="PS51462"/>
    </source>
</evidence>
<keyword evidence="9" id="KW-0234">DNA repair</keyword>
<organism evidence="19 20">
    <name type="scientific">Motilimonas cestriensis</name>
    <dbReference type="NCBI Taxonomy" id="2742685"/>
    <lineage>
        <taxon>Bacteria</taxon>
        <taxon>Pseudomonadati</taxon>
        <taxon>Pseudomonadota</taxon>
        <taxon>Gammaproteobacteria</taxon>
        <taxon>Alteromonadales</taxon>
        <taxon>Alteromonadales genera incertae sedis</taxon>
        <taxon>Motilimonas</taxon>
    </lineage>
</organism>
<evidence type="ECO:0000256" key="5">
    <source>
        <dbReference type="ARBA" id="ARBA00022723"/>
    </source>
</evidence>
<comment type="catalytic activity">
    <reaction evidence="11">
        <text>8-oxo-GTP + H2O = 8-oxo-GMP + diphosphate + H(+)</text>
        <dbReference type="Rhea" id="RHEA:67616"/>
        <dbReference type="ChEBI" id="CHEBI:15377"/>
        <dbReference type="ChEBI" id="CHEBI:15378"/>
        <dbReference type="ChEBI" id="CHEBI:33019"/>
        <dbReference type="ChEBI" id="CHEBI:143553"/>
        <dbReference type="ChEBI" id="CHEBI:145694"/>
    </reaction>
</comment>
<dbReference type="Proteomes" id="UP001201273">
    <property type="component" value="Unassembled WGS sequence"/>
</dbReference>
<keyword evidence="7 17" id="KW-0378">Hydrolase</keyword>
<evidence type="ECO:0000256" key="3">
    <source>
        <dbReference type="ARBA" id="ARBA00022457"/>
    </source>
</evidence>
<dbReference type="SUPFAM" id="SSF55811">
    <property type="entry name" value="Nudix"/>
    <property type="match status" value="1"/>
</dbReference>
<evidence type="ECO:0000256" key="12">
    <source>
        <dbReference type="ARBA" id="ARBA00038905"/>
    </source>
</evidence>
<dbReference type="PANTHER" id="PTHR47707:SF1">
    <property type="entry name" value="NUDIX HYDROLASE FAMILY PROTEIN"/>
    <property type="match status" value="1"/>
</dbReference>
<accession>A0ABS8WEQ5</accession>
<comment type="catalytic activity">
    <reaction evidence="10">
        <text>8-oxo-dGTP + H2O = 8-oxo-dGMP + diphosphate + H(+)</text>
        <dbReference type="Rhea" id="RHEA:31575"/>
        <dbReference type="ChEBI" id="CHEBI:15377"/>
        <dbReference type="ChEBI" id="CHEBI:15378"/>
        <dbReference type="ChEBI" id="CHEBI:33019"/>
        <dbReference type="ChEBI" id="CHEBI:63224"/>
        <dbReference type="ChEBI" id="CHEBI:77896"/>
        <dbReference type="EC" id="3.6.1.55"/>
    </reaction>
</comment>
<evidence type="ECO:0000256" key="13">
    <source>
        <dbReference type="ARBA" id="ARBA00040794"/>
    </source>
</evidence>
<dbReference type="PROSITE" id="PS51462">
    <property type="entry name" value="NUDIX"/>
    <property type="match status" value="1"/>
</dbReference>
<dbReference type="Gene3D" id="3.90.79.10">
    <property type="entry name" value="Nucleoside Triphosphate Pyrophosphohydrolase"/>
    <property type="match status" value="1"/>
</dbReference>
<keyword evidence="8" id="KW-0460">Magnesium</keyword>
<dbReference type="PRINTS" id="PR00502">
    <property type="entry name" value="NUDIXFAMILY"/>
</dbReference>
<dbReference type="PANTHER" id="PTHR47707">
    <property type="entry name" value="8-OXO-DGTP DIPHOSPHATASE"/>
    <property type="match status" value="1"/>
</dbReference>
<evidence type="ECO:0000256" key="15">
    <source>
        <dbReference type="ARBA" id="ARBA00041979"/>
    </source>
</evidence>
<evidence type="ECO:0000256" key="8">
    <source>
        <dbReference type="ARBA" id="ARBA00022842"/>
    </source>
</evidence>